<dbReference type="AlphaFoldDB" id="A0A6S7ANV3"/>
<accession>A0A6S7ANV3</accession>
<dbReference type="RefSeq" id="WP_175190737.1">
    <property type="nucleotide sequence ID" value="NZ_CADIJO010000037.1"/>
</dbReference>
<sequence length="761" mass="82100">MPHDDAPEAGVIGSGYAAAMLAKAFLTHETHADPDVRERAAERVLRWRQVLEQALAGTVDYGSRTPLAGIPDWVTLEVVTGGFATGQLLAGGPLADFERELAVRTPGVRAGHERRDLITYFLGEAGIAQLQARLADGDYRVDLPEEAALLTVAWLLRQGQAQAARDLVAELAPFFDRLRFYPAPWAGDEPAAADLHVRTAGEVAGVLAALAPQPRLQAQRTTVTELLPRHDRAVALFLETVQDDWPCRRYPEGWGERAAALVGEVEAAQAASGQALGGLSRRHRHKRELFDLLAQCVRAAETLTGRQVGRVRRLLQDYVAAHGAPDGQAVQALRARQHGDVAAPGFEAAARVVATRLRDYPEQAGVQDLAPVLAPLAETEARGAGLPAGLAVPAPVARRVLRCRTGTLAQLVERGLIRSSEFLATLTPQVTAAQQGAGFADPTLRTLYEATYRAFRRRRSLLLLNLARQAALGDLPWIAAVERLRQPAQQDADAAGAALTEIAGLALTAFPHAALPNKLLQELRALSERAGRDLPWGEELAADIFMGEFGPQFVQAARCAAALLDGSLYARYYALEVPAILALAPARGEAAFVRLCAARAGVPPGFGQVGANGMVIEQQQILTTHNLALLVTGAGLGPALRERHGQLAFAAFEWLCARQQMKIDVWHARIRMLRNTAVAWRQALFFLSLATPAERDETIAAMQAHLAAQGAAFQALFRPVMRGLQQAARGATLPQHEAGEQGARVFRGWFATRHWMLDAPA</sequence>
<proteinExistence type="predicted"/>
<reference evidence="1 2" key="1">
    <citation type="submission" date="2020-04" db="EMBL/GenBank/DDBJ databases">
        <authorList>
            <person name="De Canck E."/>
        </authorList>
    </citation>
    <scope>NUCLEOTIDE SEQUENCE [LARGE SCALE GENOMIC DNA]</scope>
    <source>
        <strain evidence="1 2">LMG 3458</strain>
    </source>
</reference>
<evidence type="ECO:0000313" key="2">
    <source>
        <dbReference type="Proteomes" id="UP000494111"/>
    </source>
</evidence>
<organism evidence="1 2">
    <name type="scientific">Achromobacter deleyi</name>
    <dbReference type="NCBI Taxonomy" id="1353891"/>
    <lineage>
        <taxon>Bacteria</taxon>
        <taxon>Pseudomonadati</taxon>
        <taxon>Pseudomonadota</taxon>
        <taxon>Betaproteobacteria</taxon>
        <taxon>Burkholderiales</taxon>
        <taxon>Alcaligenaceae</taxon>
        <taxon>Achromobacter</taxon>
    </lineage>
</organism>
<evidence type="ECO:0000313" key="1">
    <source>
        <dbReference type="EMBL" id="CAB3741376.1"/>
    </source>
</evidence>
<protein>
    <submittedName>
        <fullName evidence="1">Uncharacterized protein</fullName>
    </submittedName>
</protein>
<gene>
    <name evidence="1" type="ORF">LMG3458_05834</name>
</gene>
<dbReference type="EMBL" id="CADIJO010000037">
    <property type="protein sequence ID" value="CAB3741376.1"/>
    <property type="molecule type" value="Genomic_DNA"/>
</dbReference>
<dbReference type="Proteomes" id="UP000494111">
    <property type="component" value="Unassembled WGS sequence"/>
</dbReference>
<name>A0A6S7ANV3_9BURK</name>